<evidence type="ECO:0000259" key="1">
    <source>
        <dbReference type="Pfam" id="PF00910"/>
    </source>
</evidence>
<dbReference type="EMBL" id="PGEM01000228">
    <property type="protein sequence ID" value="PPJ61459.1"/>
    <property type="molecule type" value="Genomic_DNA"/>
</dbReference>
<evidence type="ECO:0000259" key="2">
    <source>
        <dbReference type="Pfam" id="PF01719"/>
    </source>
</evidence>
<sequence>MYVQQLTYLNLDIDQLKVRCESDDDIKDFAIIVHDKDLAEDKTTFVEPHLHLFISFKQHKSLKYVSELVSDKENRIDFFNRETVPNKNERNGFLYLLHRTQSASHKHQYSIDELIVSDKSNIKEKIQQWEDNYFKFVKRNESSNRRAIVKKYLEQYSEFLIDFDELELKLNAYEIAKNMDVIKKIDTLRLKKLHQQYVEDERYKNKKVIWIYGSSGLGKTRLSKEIAQNFIDNNSSKRNQSIYVTQSNRDPFQDYTSENVIILEEFRSTTGIAENELFQILDKTNASFSASSRYNDKKLMADLVIINSIYAPTEVLNSEIIDVNQIIRRIDAILHLDKMNIAKQKYQDRQFYDFEVSKNHIYQPPKKDDEIALKNIMKGDFNVSRKSSEK</sequence>
<dbReference type="AlphaFoldDB" id="A0A2S6CP22"/>
<dbReference type="Gene3D" id="3.40.50.300">
    <property type="entry name" value="P-loop containing nucleotide triphosphate hydrolases"/>
    <property type="match status" value="1"/>
</dbReference>
<dbReference type="GO" id="GO:0003724">
    <property type="term" value="F:RNA helicase activity"/>
    <property type="evidence" value="ECO:0007669"/>
    <property type="project" value="InterPro"/>
</dbReference>
<protein>
    <submittedName>
        <fullName evidence="3">Replication initiator protein</fullName>
    </submittedName>
</protein>
<evidence type="ECO:0000313" key="4">
    <source>
        <dbReference type="Proteomes" id="UP000239589"/>
    </source>
</evidence>
<dbReference type="GO" id="GO:0006260">
    <property type="term" value="P:DNA replication"/>
    <property type="evidence" value="ECO:0007669"/>
    <property type="project" value="InterPro"/>
</dbReference>
<dbReference type="Gene3D" id="3.40.1310.30">
    <property type="match status" value="1"/>
</dbReference>
<dbReference type="GO" id="GO:0005727">
    <property type="term" value="C:extrachromosomal circular DNA"/>
    <property type="evidence" value="ECO:0007669"/>
    <property type="project" value="InterPro"/>
</dbReference>
<dbReference type="Pfam" id="PF00910">
    <property type="entry name" value="RNA_helicase"/>
    <property type="match status" value="1"/>
</dbReference>
<dbReference type="SUPFAM" id="SSF52540">
    <property type="entry name" value="P-loop containing nucleoside triphosphate hydrolases"/>
    <property type="match status" value="1"/>
</dbReference>
<evidence type="ECO:0000313" key="3">
    <source>
        <dbReference type="EMBL" id="PPJ61459.1"/>
    </source>
</evidence>
<reference evidence="3 4" key="1">
    <citation type="submission" date="2018-02" db="EMBL/GenBank/DDBJ databases">
        <title>Discovery of a pederin family compound in a non-symbiotic bloom-forming cyanobacterium.</title>
        <authorList>
            <person name="Kust A."/>
            <person name="Mares J."/>
            <person name="Jokela J."/>
            <person name="Urajova P."/>
            <person name="Hajek J."/>
            <person name="Saurav K."/>
            <person name="Voracova K."/>
            <person name="Fewer D.P."/>
            <person name="Haapaniemi E."/>
            <person name="Permi P."/>
            <person name="Rehakova K."/>
            <person name="Sivonen K."/>
            <person name="Hrouzek P."/>
        </authorList>
    </citation>
    <scope>NUCLEOTIDE SEQUENCE [LARGE SCALE GENOMIC DNA]</scope>
    <source>
        <strain evidence="3 4">CHARLIE-1</strain>
    </source>
</reference>
<organism evidence="3 4">
    <name type="scientific">Cuspidothrix issatschenkoi CHARLIE-1</name>
    <dbReference type="NCBI Taxonomy" id="2052836"/>
    <lineage>
        <taxon>Bacteria</taxon>
        <taxon>Bacillati</taxon>
        <taxon>Cyanobacteriota</taxon>
        <taxon>Cyanophyceae</taxon>
        <taxon>Nostocales</taxon>
        <taxon>Aphanizomenonaceae</taxon>
        <taxon>Cuspidothrix</taxon>
    </lineage>
</organism>
<dbReference type="GO" id="GO:0003723">
    <property type="term" value="F:RNA binding"/>
    <property type="evidence" value="ECO:0007669"/>
    <property type="project" value="InterPro"/>
</dbReference>
<dbReference type="InterPro" id="IPR002631">
    <property type="entry name" value="Plasmid_rep_OBD"/>
</dbReference>
<dbReference type="Pfam" id="PF01719">
    <property type="entry name" value="Rep_OBD"/>
    <property type="match status" value="1"/>
</dbReference>
<dbReference type="Proteomes" id="UP000239589">
    <property type="component" value="Unassembled WGS sequence"/>
</dbReference>
<dbReference type="OrthoDB" id="388964at2"/>
<dbReference type="InterPro" id="IPR000605">
    <property type="entry name" value="Helicase_SF3_ssDNA/RNA_vir"/>
</dbReference>
<accession>A0A2S6CP22</accession>
<proteinExistence type="predicted"/>
<gene>
    <name evidence="3" type="ORF">CUN59_20800</name>
</gene>
<comment type="caution">
    <text evidence="3">The sequence shown here is derived from an EMBL/GenBank/DDBJ whole genome shotgun (WGS) entry which is preliminary data.</text>
</comment>
<keyword evidence="4" id="KW-1185">Reference proteome</keyword>
<feature type="domain" description="Plasmid replication protein origin binding" evidence="2">
    <location>
        <begin position="27"/>
        <end position="116"/>
    </location>
</feature>
<name>A0A2S6CP22_9CYAN</name>
<dbReference type="InterPro" id="IPR027417">
    <property type="entry name" value="P-loop_NTPase"/>
</dbReference>
<feature type="domain" description="Helicase superfamily 3 single-stranded DNA/RNA virus" evidence="1">
    <location>
        <begin position="209"/>
        <end position="292"/>
    </location>
</feature>
<dbReference type="GO" id="GO:0003677">
    <property type="term" value="F:DNA binding"/>
    <property type="evidence" value="ECO:0007669"/>
    <property type="project" value="InterPro"/>
</dbReference>
<dbReference type="GO" id="GO:0003916">
    <property type="term" value="F:DNA topoisomerase activity"/>
    <property type="evidence" value="ECO:0007669"/>
    <property type="project" value="InterPro"/>
</dbReference>